<organism evidence="4 5">
    <name type="scientific">Danionella cerebrum</name>
    <dbReference type="NCBI Taxonomy" id="2873325"/>
    <lineage>
        <taxon>Eukaryota</taxon>
        <taxon>Metazoa</taxon>
        <taxon>Chordata</taxon>
        <taxon>Craniata</taxon>
        <taxon>Vertebrata</taxon>
        <taxon>Euteleostomi</taxon>
        <taxon>Actinopterygii</taxon>
        <taxon>Neopterygii</taxon>
        <taxon>Teleostei</taxon>
        <taxon>Ostariophysi</taxon>
        <taxon>Cypriniformes</taxon>
        <taxon>Danionidae</taxon>
        <taxon>Danioninae</taxon>
        <taxon>Danionella</taxon>
    </lineage>
</organism>
<evidence type="ECO:0000313" key="5">
    <source>
        <dbReference type="Proteomes" id="UP000316079"/>
    </source>
</evidence>
<dbReference type="PANTHER" id="PTHR23334">
    <property type="entry name" value="CCAAT/ENHANCER BINDING PROTEIN"/>
    <property type="match status" value="1"/>
</dbReference>
<dbReference type="GO" id="GO:0000978">
    <property type="term" value="F:RNA polymerase II cis-regulatory region sequence-specific DNA binding"/>
    <property type="evidence" value="ECO:0007669"/>
    <property type="project" value="TreeGrafter"/>
</dbReference>
<dbReference type="AlphaFoldDB" id="A0A553QPP0"/>
<reference evidence="4 5" key="1">
    <citation type="journal article" date="2019" name="Sci. Data">
        <title>Hybrid genome assembly and annotation of Danionella translucida.</title>
        <authorList>
            <person name="Kadobianskyi M."/>
            <person name="Schulze L."/>
            <person name="Schuelke M."/>
            <person name="Judkewitz B."/>
        </authorList>
    </citation>
    <scope>NUCLEOTIDE SEQUENCE [LARGE SCALE GENOMIC DNA]</scope>
    <source>
        <strain evidence="4 5">Bolton</strain>
    </source>
</reference>
<dbReference type="EMBL" id="SRMA01025705">
    <property type="protein sequence ID" value="TRY91897.1"/>
    <property type="molecule type" value="Genomic_DNA"/>
</dbReference>
<keyword evidence="2" id="KW-0175">Coiled coil</keyword>
<dbReference type="Pfam" id="PF07716">
    <property type="entry name" value="bZIP_2"/>
    <property type="match status" value="1"/>
</dbReference>
<dbReference type="Gene3D" id="1.20.5.170">
    <property type="match status" value="1"/>
</dbReference>
<accession>A0A553QPP0</accession>
<dbReference type="PANTHER" id="PTHR23334:SF62">
    <property type="entry name" value="CCAAT_ENHANCER BINDING PROTEIN (C_EBP) 1"/>
    <property type="match status" value="1"/>
</dbReference>
<dbReference type="SMART" id="SM00338">
    <property type="entry name" value="BRLZ"/>
    <property type="match status" value="1"/>
</dbReference>
<feature type="coiled-coil region" evidence="2">
    <location>
        <begin position="128"/>
        <end position="162"/>
    </location>
</feature>
<evidence type="ECO:0000259" key="3">
    <source>
        <dbReference type="PROSITE" id="PS50217"/>
    </source>
</evidence>
<dbReference type="PROSITE" id="PS50217">
    <property type="entry name" value="BZIP"/>
    <property type="match status" value="1"/>
</dbReference>
<name>A0A553QPP0_9TELE</name>
<dbReference type="InterPro" id="IPR004827">
    <property type="entry name" value="bZIP"/>
</dbReference>
<dbReference type="InterPro" id="IPR031106">
    <property type="entry name" value="C/EBP"/>
</dbReference>
<dbReference type="SUPFAM" id="SSF57959">
    <property type="entry name" value="Leucine zipper domain"/>
    <property type="match status" value="1"/>
</dbReference>
<dbReference type="STRING" id="623744.A0A553QPP0"/>
<sequence length="188" mass="21561">MSVQESAYAVHNSLADSSGSNLQMNMCLEVQPMIGFPKPADSQSLEPMMDFLPYNAHTPTTAAQHNGRTAEPGNSDQQYPCMKDFASFLLPPPVSVLRLSEQKRGLSKDSMEYRLRRERNNIAVRKSRDKARRRVQLTQQRAMQLQDENQRLHMHIQHLSNEVEALRVFLSQRHLQPRGPEEAGEEHR</sequence>
<keyword evidence="5" id="KW-1185">Reference proteome</keyword>
<dbReference type="GO" id="GO:0030099">
    <property type="term" value="P:myeloid cell differentiation"/>
    <property type="evidence" value="ECO:0007669"/>
    <property type="project" value="TreeGrafter"/>
</dbReference>
<comment type="similarity">
    <text evidence="1">Belongs to the bZIP family. C/EBP subfamily.</text>
</comment>
<evidence type="ECO:0000256" key="2">
    <source>
        <dbReference type="SAM" id="Coils"/>
    </source>
</evidence>
<dbReference type="OrthoDB" id="10032067at2759"/>
<evidence type="ECO:0000256" key="1">
    <source>
        <dbReference type="ARBA" id="ARBA00006951"/>
    </source>
</evidence>
<gene>
    <name evidence="4" type="ORF">DNTS_024111</name>
</gene>
<dbReference type="GO" id="GO:0000981">
    <property type="term" value="F:DNA-binding transcription factor activity, RNA polymerase II-specific"/>
    <property type="evidence" value="ECO:0007669"/>
    <property type="project" value="TreeGrafter"/>
</dbReference>
<dbReference type="CDD" id="cd14693">
    <property type="entry name" value="bZIP_CEBP"/>
    <property type="match status" value="1"/>
</dbReference>
<evidence type="ECO:0000313" key="4">
    <source>
        <dbReference type="EMBL" id="TRY91897.1"/>
    </source>
</evidence>
<dbReference type="GO" id="GO:0006351">
    <property type="term" value="P:DNA-templated transcription"/>
    <property type="evidence" value="ECO:0007669"/>
    <property type="project" value="InterPro"/>
</dbReference>
<feature type="domain" description="BZIP" evidence="3">
    <location>
        <begin position="110"/>
        <end position="173"/>
    </location>
</feature>
<comment type="caution">
    <text evidence="4">The sequence shown here is derived from an EMBL/GenBank/DDBJ whole genome shotgun (WGS) entry which is preliminary data.</text>
</comment>
<dbReference type="InterPro" id="IPR046347">
    <property type="entry name" value="bZIP_sf"/>
</dbReference>
<dbReference type="Proteomes" id="UP000316079">
    <property type="component" value="Unassembled WGS sequence"/>
</dbReference>
<protein>
    <recommendedName>
        <fullName evidence="3">BZIP domain-containing protein</fullName>
    </recommendedName>
</protein>
<proteinExistence type="inferred from homology"/>